<evidence type="ECO:0000313" key="2">
    <source>
        <dbReference type="EMBL" id="KDQ49625.1"/>
    </source>
</evidence>
<accession>A0A067P726</accession>
<protein>
    <submittedName>
        <fullName evidence="2">Uncharacterized protein</fullName>
    </submittedName>
</protein>
<dbReference type="EMBL" id="KL197778">
    <property type="protein sequence ID" value="KDQ49625.1"/>
    <property type="molecule type" value="Genomic_DNA"/>
</dbReference>
<feature type="compositionally biased region" description="Low complexity" evidence="1">
    <location>
        <begin position="104"/>
        <end position="113"/>
    </location>
</feature>
<name>A0A067P726_9AGAM</name>
<proteinExistence type="predicted"/>
<dbReference type="InParanoid" id="A0A067P726"/>
<reference evidence="3" key="1">
    <citation type="journal article" date="2014" name="Proc. Natl. Acad. Sci. U.S.A.">
        <title>Extensive sampling of basidiomycete genomes demonstrates inadequacy of the white-rot/brown-rot paradigm for wood decay fungi.</title>
        <authorList>
            <person name="Riley R."/>
            <person name="Salamov A.A."/>
            <person name="Brown D.W."/>
            <person name="Nagy L.G."/>
            <person name="Floudas D."/>
            <person name="Held B.W."/>
            <person name="Levasseur A."/>
            <person name="Lombard V."/>
            <person name="Morin E."/>
            <person name="Otillar R."/>
            <person name="Lindquist E.A."/>
            <person name="Sun H."/>
            <person name="LaButti K.M."/>
            <person name="Schmutz J."/>
            <person name="Jabbour D."/>
            <person name="Luo H."/>
            <person name="Baker S.E."/>
            <person name="Pisabarro A.G."/>
            <person name="Walton J.D."/>
            <person name="Blanchette R.A."/>
            <person name="Henrissat B."/>
            <person name="Martin F."/>
            <person name="Cullen D."/>
            <person name="Hibbett D.S."/>
            <person name="Grigoriev I.V."/>
        </authorList>
    </citation>
    <scope>NUCLEOTIDE SEQUENCE [LARGE SCALE GENOMIC DNA]</scope>
    <source>
        <strain evidence="3">MUCL 33604</strain>
    </source>
</reference>
<evidence type="ECO:0000313" key="3">
    <source>
        <dbReference type="Proteomes" id="UP000027265"/>
    </source>
</evidence>
<evidence type="ECO:0000256" key="1">
    <source>
        <dbReference type="SAM" id="MobiDB-lite"/>
    </source>
</evidence>
<organism evidence="2 3">
    <name type="scientific">Jaapia argillacea MUCL 33604</name>
    <dbReference type="NCBI Taxonomy" id="933084"/>
    <lineage>
        <taxon>Eukaryota</taxon>
        <taxon>Fungi</taxon>
        <taxon>Dikarya</taxon>
        <taxon>Basidiomycota</taxon>
        <taxon>Agaricomycotina</taxon>
        <taxon>Agaricomycetes</taxon>
        <taxon>Agaricomycetidae</taxon>
        <taxon>Jaapiales</taxon>
        <taxon>Jaapiaceae</taxon>
        <taxon>Jaapia</taxon>
    </lineage>
</organism>
<gene>
    <name evidence="2" type="ORF">JAAARDRAFT_200682</name>
</gene>
<keyword evidence="3" id="KW-1185">Reference proteome</keyword>
<sequence length="313" mass="34558">MFLPVDLDERKKLPISEEAELCDFQNLVNLYHHLIPKELQHDAVEDDTNSDPDDTNSDLEDTVDQLNSDEPMEESNPSNHEIPLASHAPSPLSADGDVESVGRSSKSLSLSSSDEVEVFAGRAAESSSDDGTDGSPSPSSPGGTGERPPNDVTNLHPADRVLNDAWDAALGVLQFIRHPMVEIAQHITAAHLHQLPPAIYHQLCIFQKHLDRSVTIGNLQGYDIHSTGLEDFNQTFERFVTQTTKNIELTMTDVVTSTPREGDSVALTKAREALHDEEIGYDRDVTEYWSVAMKIAQSLWIAKCLEYVIFGSK</sequence>
<dbReference type="HOGENOM" id="CLU_038713_0_0_1"/>
<feature type="compositionally biased region" description="Acidic residues" evidence="1">
    <location>
        <begin position="44"/>
        <end position="63"/>
    </location>
</feature>
<dbReference type="AlphaFoldDB" id="A0A067P726"/>
<feature type="region of interest" description="Disordered" evidence="1">
    <location>
        <begin position="44"/>
        <end position="156"/>
    </location>
</feature>
<dbReference type="Proteomes" id="UP000027265">
    <property type="component" value="Unassembled WGS sequence"/>
</dbReference>